<protein>
    <submittedName>
        <fullName evidence="2">Uncharacterized protein</fullName>
    </submittedName>
</protein>
<sequence length="109" mass="11910">MSRARLPARSNMRTTGGRGHPQSVAHSRGQGRAGRFDHGRDVMTGSPVALTTSRGCGKQPQTPVRPLEVTFLLHAAELLGGDPQVDDYGRTRDCPVERMLPQRQDHPDS</sequence>
<gene>
    <name evidence="2" type="ORF">GCM10011579_092570</name>
</gene>
<feature type="region of interest" description="Disordered" evidence="1">
    <location>
        <begin position="81"/>
        <end position="109"/>
    </location>
</feature>
<reference evidence="2 3" key="1">
    <citation type="journal article" date="2014" name="Int. J. Syst. Evol. Microbiol.">
        <title>Complete genome sequence of Corynebacterium casei LMG S-19264T (=DSM 44701T), isolated from a smear-ripened cheese.</title>
        <authorList>
            <consortium name="US DOE Joint Genome Institute (JGI-PGF)"/>
            <person name="Walter F."/>
            <person name="Albersmeier A."/>
            <person name="Kalinowski J."/>
            <person name="Ruckert C."/>
        </authorList>
    </citation>
    <scope>NUCLEOTIDE SEQUENCE [LARGE SCALE GENOMIC DNA]</scope>
    <source>
        <strain evidence="2 3">CGMCC 4.7111</strain>
    </source>
</reference>
<name>A0A917YGF2_9ACTN</name>
<dbReference type="EMBL" id="BMMM01000029">
    <property type="protein sequence ID" value="GGN93768.1"/>
    <property type="molecule type" value="Genomic_DNA"/>
</dbReference>
<evidence type="ECO:0000313" key="2">
    <source>
        <dbReference type="EMBL" id="GGN93768.1"/>
    </source>
</evidence>
<feature type="region of interest" description="Disordered" evidence="1">
    <location>
        <begin position="1"/>
        <end position="62"/>
    </location>
</feature>
<accession>A0A917YGF2</accession>
<organism evidence="2 3">
    <name type="scientific">Streptomyces albiflavescens</name>
    <dbReference type="NCBI Taxonomy" id="1623582"/>
    <lineage>
        <taxon>Bacteria</taxon>
        <taxon>Bacillati</taxon>
        <taxon>Actinomycetota</taxon>
        <taxon>Actinomycetes</taxon>
        <taxon>Kitasatosporales</taxon>
        <taxon>Streptomycetaceae</taxon>
        <taxon>Streptomyces</taxon>
    </lineage>
</organism>
<dbReference type="Proteomes" id="UP000600365">
    <property type="component" value="Unassembled WGS sequence"/>
</dbReference>
<feature type="compositionally biased region" description="Polar residues" evidence="1">
    <location>
        <begin position="49"/>
        <end position="62"/>
    </location>
</feature>
<feature type="compositionally biased region" description="Basic and acidic residues" evidence="1">
    <location>
        <begin position="87"/>
        <end position="96"/>
    </location>
</feature>
<comment type="caution">
    <text evidence="2">The sequence shown here is derived from an EMBL/GenBank/DDBJ whole genome shotgun (WGS) entry which is preliminary data.</text>
</comment>
<keyword evidence="3" id="KW-1185">Reference proteome</keyword>
<dbReference type="AlphaFoldDB" id="A0A917YGF2"/>
<dbReference type="RefSeq" id="WP_189192246.1">
    <property type="nucleotide sequence ID" value="NZ_BMMM01000029.1"/>
</dbReference>
<evidence type="ECO:0000256" key="1">
    <source>
        <dbReference type="SAM" id="MobiDB-lite"/>
    </source>
</evidence>
<proteinExistence type="predicted"/>
<evidence type="ECO:0000313" key="3">
    <source>
        <dbReference type="Proteomes" id="UP000600365"/>
    </source>
</evidence>